<name>A0A8H8UKH4_9HELO</name>
<dbReference type="EMBL" id="QGMI01000023">
    <property type="protein sequence ID" value="TVY49073.1"/>
    <property type="molecule type" value="Genomic_DNA"/>
</dbReference>
<evidence type="ECO:0008006" key="4">
    <source>
        <dbReference type="Google" id="ProtNLM"/>
    </source>
</evidence>
<dbReference type="InterPro" id="IPR021476">
    <property type="entry name" value="Egh16-like"/>
</dbReference>
<reference evidence="2 3" key="1">
    <citation type="submission" date="2018-05" db="EMBL/GenBank/DDBJ databases">
        <title>Genome sequencing and assembly of the regulated plant pathogen Lachnellula willkommii and related sister species for the development of diagnostic species identification markers.</title>
        <authorList>
            <person name="Giroux E."/>
            <person name="Bilodeau G."/>
        </authorList>
    </citation>
    <scope>NUCLEOTIDE SEQUENCE [LARGE SCALE GENOMIC DNA]</scope>
    <source>
        <strain evidence="2 3">CBS 160.35</strain>
    </source>
</reference>
<dbReference type="PANTHER" id="PTHR34618">
    <property type="entry name" value="SURFACE PROTEIN MAS1, PUTATIVE-RELATED"/>
    <property type="match status" value="1"/>
</dbReference>
<sequence>MFTKIIIAALVASPLVAAHGKIAVMTGDAGGNTTGLGIQGGVVPGPGSNKVTEVDTTVFQSKQAATDGLGKTKAGPNTMADMTAVMAASGSTLPQVSPGGTLTGTVHIVTTDGAGPYTAMVDPTGTGAFSQGMQCDVTTQVPGTNGNIAAPKQRRFLPRMLVTMGIVKRASNVNEDYPIAISMPADMTCSGTVAGQSGVCLVKIANPSGAGPFGGVVAMQMAGASGNSTSTAAAPAKAAVAAPKASTSSAAGGAAEGAKAGGAKAAGAKAAGAKAAGAKAGKASKNNRALVGAKFRA</sequence>
<dbReference type="Proteomes" id="UP000443090">
    <property type="component" value="Unassembled WGS sequence"/>
</dbReference>
<evidence type="ECO:0000313" key="3">
    <source>
        <dbReference type="Proteomes" id="UP000443090"/>
    </source>
</evidence>
<dbReference type="Pfam" id="PF11327">
    <property type="entry name" value="Egh16-like"/>
    <property type="match status" value="1"/>
</dbReference>
<feature type="signal peptide" evidence="1">
    <location>
        <begin position="1"/>
        <end position="18"/>
    </location>
</feature>
<dbReference type="AlphaFoldDB" id="A0A8H8UKH4"/>
<evidence type="ECO:0000313" key="2">
    <source>
        <dbReference type="EMBL" id="TVY49073.1"/>
    </source>
</evidence>
<accession>A0A8H8UKH4</accession>
<proteinExistence type="predicted"/>
<dbReference type="PANTHER" id="PTHR34618:SF4">
    <property type="entry name" value="CAS1"/>
    <property type="match status" value="1"/>
</dbReference>
<gene>
    <name evidence="2" type="ORF">LOCC1_G001368</name>
</gene>
<evidence type="ECO:0000256" key="1">
    <source>
        <dbReference type="SAM" id="SignalP"/>
    </source>
</evidence>
<organism evidence="2 3">
    <name type="scientific">Lachnellula occidentalis</name>
    <dbReference type="NCBI Taxonomy" id="215460"/>
    <lineage>
        <taxon>Eukaryota</taxon>
        <taxon>Fungi</taxon>
        <taxon>Dikarya</taxon>
        <taxon>Ascomycota</taxon>
        <taxon>Pezizomycotina</taxon>
        <taxon>Leotiomycetes</taxon>
        <taxon>Helotiales</taxon>
        <taxon>Lachnaceae</taxon>
        <taxon>Lachnellula</taxon>
    </lineage>
</organism>
<comment type="caution">
    <text evidence="2">The sequence shown here is derived from an EMBL/GenBank/DDBJ whole genome shotgun (WGS) entry which is preliminary data.</text>
</comment>
<keyword evidence="1" id="KW-0732">Signal</keyword>
<keyword evidence="3" id="KW-1185">Reference proteome</keyword>
<protein>
    <recommendedName>
        <fullName evidence="4">GEgh 16 protein</fullName>
    </recommendedName>
</protein>
<feature type="chain" id="PRO_5034184047" description="GEgh 16 protein" evidence="1">
    <location>
        <begin position="19"/>
        <end position="297"/>
    </location>
</feature>
<dbReference type="OrthoDB" id="5418436at2759"/>